<feature type="compositionally biased region" description="Basic and acidic residues" evidence="4">
    <location>
        <begin position="321"/>
        <end position="330"/>
    </location>
</feature>
<evidence type="ECO:0000256" key="4">
    <source>
        <dbReference type="SAM" id="MobiDB-lite"/>
    </source>
</evidence>
<organism evidence="6 7">
    <name type="scientific">Henosepilachna vigintioctopunctata</name>
    <dbReference type="NCBI Taxonomy" id="420089"/>
    <lineage>
        <taxon>Eukaryota</taxon>
        <taxon>Metazoa</taxon>
        <taxon>Ecdysozoa</taxon>
        <taxon>Arthropoda</taxon>
        <taxon>Hexapoda</taxon>
        <taxon>Insecta</taxon>
        <taxon>Pterygota</taxon>
        <taxon>Neoptera</taxon>
        <taxon>Endopterygota</taxon>
        <taxon>Coleoptera</taxon>
        <taxon>Polyphaga</taxon>
        <taxon>Cucujiformia</taxon>
        <taxon>Coccinelloidea</taxon>
        <taxon>Coccinellidae</taxon>
        <taxon>Epilachninae</taxon>
        <taxon>Epilachnini</taxon>
        <taxon>Henosepilachna</taxon>
    </lineage>
</organism>
<dbReference type="GO" id="GO:0006368">
    <property type="term" value="P:transcription elongation by RNA polymerase II"/>
    <property type="evidence" value="ECO:0007669"/>
    <property type="project" value="InterPro"/>
</dbReference>
<dbReference type="PANTHER" id="PTHR15141:SF76">
    <property type="entry name" value="TRANSCRIPTION ELONGATION FACTOR B POLYPEPTIDE 3"/>
    <property type="match status" value="1"/>
</dbReference>
<dbReference type="InterPro" id="IPR051870">
    <property type="entry name" value="Elongin-A_domain"/>
</dbReference>
<keyword evidence="2 3" id="KW-0539">Nucleus</keyword>
<evidence type="ECO:0000256" key="2">
    <source>
        <dbReference type="ARBA" id="ARBA00023242"/>
    </source>
</evidence>
<reference evidence="6 7" key="1">
    <citation type="submission" date="2023-03" db="EMBL/GenBank/DDBJ databases">
        <title>Genome insight into feeding habits of ladybird beetles.</title>
        <authorList>
            <person name="Li H.-S."/>
            <person name="Huang Y.-H."/>
            <person name="Pang H."/>
        </authorList>
    </citation>
    <scope>NUCLEOTIDE SEQUENCE [LARGE SCALE GENOMIC DNA]</scope>
    <source>
        <strain evidence="6">SYSU_2023b</strain>
        <tissue evidence="6">Whole body</tissue>
    </source>
</reference>
<accession>A0AAW1UEG4</accession>
<dbReference type="SUPFAM" id="SSF47676">
    <property type="entry name" value="Conserved domain common to transcription factors TFIIS, elongin A, CRSP70"/>
    <property type="match status" value="1"/>
</dbReference>
<feature type="compositionally biased region" description="Basic and acidic residues" evidence="4">
    <location>
        <begin position="253"/>
        <end position="275"/>
    </location>
</feature>
<protein>
    <recommendedName>
        <fullName evidence="5">TFIIS N-terminal domain-containing protein</fullName>
    </recommendedName>
</protein>
<dbReference type="InterPro" id="IPR035441">
    <property type="entry name" value="TFIIS/LEDGF_dom_sf"/>
</dbReference>
<dbReference type="GO" id="GO:0070449">
    <property type="term" value="C:elongin complex"/>
    <property type="evidence" value="ECO:0007669"/>
    <property type="project" value="InterPro"/>
</dbReference>
<evidence type="ECO:0000259" key="5">
    <source>
        <dbReference type="PROSITE" id="PS51319"/>
    </source>
</evidence>
<feature type="compositionally biased region" description="Basic and acidic residues" evidence="4">
    <location>
        <begin position="96"/>
        <end position="110"/>
    </location>
</feature>
<dbReference type="EMBL" id="JARQZJ010000061">
    <property type="protein sequence ID" value="KAK9879039.1"/>
    <property type="molecule type" value="Genomic_DNA"/>
</dbReference>
<feature type="domain" description="TFIIS N-terminal" evidence="5">
    <location>
        <begin position="10"/>
        <end position="85"/>
    </location>
</feature>
<feature type="compositionally biased region" description="Basic and acidic residues" evidence="4">
    <location>
        <begin position="118"/>
        <end position="136"/>
    </location>
</feature>
<gene>
    <name evidence="6" type="ORF">WA026_003847</name>
</gene>
<feature type="region of interest" description="Disordered" evidence="4">
    <location>
        <begin position="614"/>
        <end position="663"/>
    </location>
</feature>
<dbReference type="Gene3D" id="1.20.930.10">
    <property type="entry name" value="Conserved domain common to transcription factors TFIIS, elongin A, CRSP70"/>
    <property type="match status" value="1"/>
</dbReference>
<evidence type="ECO:0000313" key="7">
    <source>
        <dbReference type="Proteomes" id="UP001431783"/>
    </source>
</evidence>
<feature type="compositionally biased region" description="Basic and acidic residues" evidence="4">
    <location>
        <begin position="283"/>
        <end position="306"/>
    </location>
</feature>
<comment type="caution">
    <text evidence="6">The sequence shown here is derived from an EMBL/GenBank/DDBJ whole genome shotgun (WGS) entry which is preliminary data.</text>
</comment>
<feature type="compositionally biased region" description="Basic and acidic residues" evidence="4">
    <location>
        <begin position="208"/>
        <end position="220"/>
    </location>
</feature>
<dbReference type="Proteomes" id="UP001431783">
    <property type="component" value="Unassembled WGS sequence"/>
</dbReference>
<dbReference type="PROSITE" id="PS51319">
    <property type="entry name" value="TFIIS_N"/>
    <property type="match status" value="1"/>
</dbReference>
<dbReference type="Pfam" id="PF08711">
    <property type="entry name" value="Med26"/>
    <property type="match status" value="1"/>
</dbReference>
<proteinExistence type="predicted"/>
<feature type="compositionally biased region" description="Basic residues" evidence="4">
    <location>
        <begin position="137"/>
        <end position="162"/>
    </location>
</feature>
<evidence type="ECO:0000256" key="3">
    <source>
        <dbReference type="PROSITE-ProRule" id="PRU00649"/>
    </source>
</evidence>
<dbReference type="PANTHER" id="PTHR15141">
    <property type="entry name" value="TRANSCRIPTION ELONGATION FACTOR B POLYPEPTIDE 3"/>
    <property type="match status" value="1"/>
</dbReference>
<name>A0AAW1UEG4_9CUCU</name>
<dbReference type="InterPro" id="IPR003617">
    <property type="entry name" value="TFIIS/CRSP70_N_sub"/>
</dbReference>
<feature type="region of interest" description="Disordered" evidence="4">
    <location>
        <begin position="86"/>
        <end position="331"/>
    </location>
</feature>
<dbReference type="Gene3D" id="6.10.250.3180">
    <property type="match status" value="1"/>
</dbReference>
<dbReference type="InterPro" id="IPR010684">
    <property type="entry name" value="RNA_pol_II_trans_fac_SIII_A"/>
</dbReference>
<dbReference type="SMART" id="SM00509">
    <property type="entry name" value="TFS2N"/>
    <property type="match status" value="1"/>
</dbReference>
<keyword evidence="7" id="KW-1185">Reference proteome</keyword>
<feature type="region of interest" description="Disordered" evidence="4">
    <location>
        <begin position="353"/>
        <end position="389"/>
    </location>
</feature>
<comment type="subcellular location">
    <subcellularLocation>
        <location evidence="1 3">Nucleus</location>
    </subcellularLocation>
</comment>
<sequence length="663" mass="75283">MSESEESLLKAISHYQNGLERYLQRQDEAKMLHNLGRLYKLPIKVCHLEKTGVGRTVNSLRKLEGEVGEAAKSLVARWKEMVVQEEENEAVDCSSQDERSYDVPEHREESQSSSHINTTDDRKSGDCGKSSSERHQSSKSKSHSRSSSHEKKHKERSKKRSHSSSEENTDDHEDIKNSSSDNSDDMKKNKIKQKERKSDVNSKNNHKSSRESKNKSKHSSEDDESEFDNHKSKKESKHESNDKNKHHHKSSHSCKEEISKNKIKDEKKHDSSKHDKEKKKDHKERESKDQREDKHKKSKHSDKTPKIELLGSSSSSSSNNNKKERNDKNKLVKSAPYTAVINGIGSESGTSFEDALGMCGPPPSKKKKSTQHEKQKYSSPVLDNEEENVPGVLPLPKDPLENLDINISSLLPLITPHYRPLGLPVDDQPKKMLTDDEALSRVMMNKNQRTKVYSGNKVAYGKIPTLFDICVRILQDNIDALEYTGGVPYSILKPILEKATANQLYMLEHHNPYLIDDSDELWKLHCQTEFRNKKKEEMETWRDMYMRCLDEREAKLKALTANIKQSQDKSLPVRTTKLAYVDSVAKPPRNIARKQAKNDTNSVRPSAKLATLATKGEAAKVSVPNPGARAAERTSSSASHPGKAKKAPLMAKTLTAYKNRFRR</sequence>
<dbReference type="AlphaFoldDB" id="A0AAW1UEG4"/>
<dbReference type="InterPro" id="IPR017923">
    <property type="entry name" value="TFIIS_N"/>
</dbReference>
<evidence type="ECO:0000313" key="6">
    <source>
        <dbReference type="EMBL" id="KAK9879039.1"/>
    </source>
</evidence>
<evidence type="ECO:0000256" key="1">
    <source>
        <dbReference type="ARBA" id="ARBA00004123"/>
    </source>
</evidence>
<dbReference type="Pfam" id="PF06881">
    <property type="entry name" value="Elongin_A"/>
    <property type="match status" value="1"/>
</dbReference>